<gene>
    <name evidence="1" type="ORF">GUJ93_ZPchr0006g41308</name>
</gene>
<proteinExistence type="predicted"/>
<keyword evidence="2" id="KW-1185">Reference proteome</keyword>
<organism evidence="1 2">
    <name type="scientific">Zizania palustris</name>
    <name type="common">Northern wild rice</name>
    <dbReference type="NCBI Taxonomy" id="103762"/>
    <lineage>
        <taxon>Eukaryota</taxon>
        <taxon>Viridiplantae</taxon>
        <taxon>Streptophyta</taxon>
        <taxon>Embryophyta</taxon>
        <taxon>Tracheophyta</taxon>
        <taxon>Spermatophyta</taxon>
        <taxon>Magnoliopsida</taxon>
        <taxon>Liliopsida</taxon>
        <taxon>Poales</taxon>
        <taxon>Poaceae</taxon>
        <taxon>BOP clade</taxon>
        <taxon>Oryzoideae</taxon>
        <taxon>Oryzeae</taxon>
        <taxon>Zizaniinae</taxon>
        <taxon>Zizania</taxon>
    </lineage>
</organism>
<accession>A0A8J5W482</accession>
<dbReference type="EMBL" id="JAAALK010000283">
    <property type="protein sequence ID" value="KAG8075079.1"/>
    <property type="molecule type" value="Genomic_DNA"/>
</dbReference>
<reference evidence="1" key="2">
    <citation type="submission" date="2021-02" db="EMBL/GenBank/DDBJ databases">
        <authorList>
            <person name="Kimball J.A."/>
            <person name="Haas M.W."/>
            <person name="Macchietto M."/>
            <person name="Kono T."/>
            <person name="Duquette J."/>
            <person name="Shao M."/>
        </authorList>
    </citation>
    <scope>NUCLEOTIDE SEQUENCE</scope>
    <source>
        <tissue evidence="1">Fresh leaf tissue</tissue>
    </source>
</reference>
<evidence type="ECO:0000313" key="2">
    <source>
        <dbReference type="Proteomes" id="UP000729402"/>
    </source>
</evidence>
<reference evidence="1" key="1">
    <citation type="journal article" date="2021" name="bioRxiv">
        <title>Whole Genome Assembly and Annotation of Northern Wild Rice, Zizania palustris L., Supports a Whole Genome Duplication in the Zizania Genus.</title>
        <authorList>
            <person name="Haas M."/>
            <person name="Kono T."/>
            <person name="Macchietto M."/>
            <person name="Millas R."/>
            <person name="McGilp L."/>
            <person name="Shao M."/>
            <person name="Duquette J."/>
            <person name="Hirsch C.N."/>
            <person name="Kimball J."/>
        </authorList>
    </citation>
    <scope>NUCLEOTIDE SEQUENCE</scope>
    <source>
        <tissue evidence="1">Fresh leaf tissue</tissue>
    </source>
</reference>
<comment type="caution">
    <text evidence="1">The sequence shown here is derived from an EMBL/GenBank/DDBJ whole genome shotgun (WGS) entry which is preliminary data.</text>
</comment>
<evidence type="ECO:0000313" key="1">
    <source>
        <dbReference type="EMBL" id="KAG8075079.1"/>
    </source>
</evidence>
<dbReference type="AlphaFoldDB" id="A0A8J5W482"/>
<name>A0A8J5W482_ZIZPA</name>
<sequence>MLAADIKQRRPAYLHSAKVCLRRAAVSANAGTAAFVLLDRPSTPTVLVVVAFMLLELPIGVPADARCSRRHRLPHPPRQPQMQSAAVRAAGGILVWTVRWAAIAKRLAAARAAAAAAEP</sequence>
<dbReference type="Proteomes" id="UP000729402">
    <property type="component" value="Unassembled WGS sequence"/>
</dbReference>
<protein>
    <submittedName>
        <fullName evidence="1">Uncharacterized protein</fullName>
    </submittedName>
</protein>